<dbReference type="GO" id="GO:0050660">
    <property type="term" value="F:flavin adenine dinucleotide binding"/>
    <property type="evidence" value="ECO:0007669"/>
    <property type="project" value="InterPro"/>
</dbReference>
<keyword evidence="3 6" id="KW-0560">Oxidoreductase</keyword>
<organism evidence="6 7">
    <name type="scientific">Pseudomonas piscis</name>
    <dbReference type="NCBI Taxonomy" id="2614538"/>
    <lineage>
        <taxon>Bacteria</taxon>
        <taxon>Pseudomonadati</taxon>
        <taxon>Pseudomonadota</taxon>
        <taxon>Gammaproteobacteria</taxon>
        <taxon>Pseudomonadales</taxon>
        <taxon>Pseudomonadaceae</taxon>
        <taxon>Pseudomonas</taxon>
    </lineage>
</organism>
<dbReference type="GO" id="GO:0005737">
    <property type="term" value="C:cytoplasm"/>
    <property type="evidence" value="ECO:0007669"/>
    <property type="project" value="TreeGrafter"/>
</dbReference>
<dbReference type="UniPathway" id="UPA00060"/>
<feature type="domain" description="FAD dependent oxidoreductase" evidence="5">
    <location>
        <begin position="7"/>
        <end position="347"/>
    </location>
</feature>
<sequence>MAKQQQVLVIGGGVIGLLTAYNLASKGQQVRLLERSDLGCESSWAGGGIVSPLYPWRYSPAVTALAHWSQDFYPQLAGQLFGDTGIDPEVHTTGLYWLDLEDQAPALEWARREGRPLSQVDISAVHDAVPVLGSGYQQAIYMANVANVRNPRLVKSLKAALQALPNVHIDEQCPVTGFIRDEQRVVGVHSALGELRADQVVLCAGAWSGELLSSLGLALPVEPVKGQMILYKCAADFLSCMVLAKGRYAIPRRDGHILVGSTLEHEGFDKTPTASALDSLKASAVELIPALADAEVVGHWAGLRPGSPEGIPYIGQVPGFDGLWLNCGHYRNGLVLAPASCQLFCDLLLGNQPIIDPQPYAPAGRIEARV</sequence>
<comment type="caution">
    <text evidence="6">The sequence shown here is derived from an EMBL/GenBank/DDBJ whole genome shotgun (WGS) entry which is preliminary data.</text>
</comment>
<protein>
    <submittedName>
        <fullName evidence="6">Glycine oxidase ThiO</fullName>
        <ecNumber evidence="6">1.4.3.19</ecNumber>
    </submittedName>
</protein>
<evidence type="ECO:0000256" key="3">
    <source>
        <dbReference type="ARBA" id="ARBA00023002"/>
    </source>
</evidence>
<comment type="pathway">
    <text evidence="1">Cofactor biosynthesis; thiamine diphosphate biosynthesis.</text>
</comment>
<keyword evidence="4" id="KW-1133">Transmembrane helix</keyword>
<keyword evidence="4" id="KW-0812">Transmembrane</keyword>
<dbReference type="GO" id="GO:0043799">
    <property type="term" value="F:glycine oxidase activity"/>
    <property type="evidence" value="ECO:0007669"/>
    <property type="project" value="UniProtKB-EC"/>
</dbReference>
<dbReference type="GO" id="GO:0009228">
    <property type="term" value="P:thiamine biosynthetic process"/>
    <property type="evidence" value="ECO:0007669"/>
    <property type="project" value="UniProtKB-KW"/>
</dbReference>
<accession>A0A7X1U7X0</accession>
<evidence type="ECO:0000259" key="5">
    <source>
        <dbReference type="Pfam" id="PF01266"/>
    </source>
</evidence>
<feature type="transmembrane region" description="Helical" evidence="4">
    <location>
        <begin position="7"/>
        <end position="24"/>
    </location>
</feature>
<dbReference type="SUPFAM" id="SSF54373">
    <property type="entry name" value="FAD-linked reductases, C-terminal domain"/>
    <property type="match status" value="1"/>
</dbReference>
<dbReference type="InterPro" id="IPR036188">
    <property type="entry name" value="FAD/NAD-bd_sf"/>
</dbReference>
<dbReference type="InterPro" id="IPR006076">
    <property type="entry name" value="FAD-dep_OxRdtase"/>
</dbReference>
<dbReference type="EC" id="1.4.3.19" evidence="6"/>
<dbReference type="PANTHER" id="PTHR13847:SF289">
    <property type="entry name" value="GLYCINE OXIDASE"/>
    <property type="match status" value="1"/>
</dbReference>
<keyword evidence="2" id="KW-0784">Thiamine biosynthesis</keyword>
<dbReference type="NCBIfam" id="TIGR02352">
    <property type="entry name" value="thiamin_ThiO"/>
    <property type="match status" value="1"/>
</dbReference>
<proteinExistence type="predicted"/>
<evidence type="ECO:0000313" key="6">
    <source>
        <dbReference type="EMBL" id="MQA57614.1"/>
    </source>
</evidence>
<dbReference type="InterPro" id="IPR012727">
    <property type="entry name" value="Gly_oxidase_ThiO"/>
</dbReference>
<dbReference type="EMBL" id="WHUV01000007">
    <property type="protein sequence ID" value="MQA57614.1"/>
    <property type="molecule type" value="Genomic_DNA"/>
</dbReference>
<dbReference type="Proteomes" id="UP000486534">
    <property type="component" value="Unassembled WGS sequence"/>
</dbReference>
<evidence type="ECO:0000256" key="2">
    <source>
        <dbReference type="ARBA" id="ARBA00022977"/>
    </source>
</evidence>
<dbReference type="RefSeq" id="WP_152899684.1">
    <property type="nucleotide sequence ID" value="NZ_WHUV01000007.1"/>
</dbReference>
<dbReference type="GO" id="GO:0009229">
    <property type="term" value="P:thiamine diphosphate biosynthetic process"/>
    <property type="evidence" value="ECO:0007669"/>
    <property type="project" value="UniProtKB-UniPathway"/>
</dbReference>
<keyword evidence="4" id="KW-0472">Membrane</keyword>
<dbReference type="PANTHER" id="PTHR13847">
    <property type="entry name" value="SARCOSINE DEHYDROGENASE-RELATED"/>
    <property type="match status" value="1"/>
</dbReference>
<dbReference type="Gene3D" id="3.30.9.10">
    <property type="entry name" value="D-Amino Acid Oxidase, subunit A, domain 2"/>
    <property type="match status" value="1"/>
</dbReference>
<dbReference type="Pfam" id="PF01266">
    <property type="entry name" value="DAO"/>
    <property type="match status" value="1"/>
</dbReference>
<dbReference type="Gene3D" id="3.50.50.60">
    <property type="entry name" value="FAD/NAD(P)-binding domain"/>
    <property type="match status" value="1"/>
</dbReference>
<evidence type="ECO:0000256" key="1">
    <source>
        <dbReference type="ARBA" id="ARBA00004948"/>
    </source>
</evidence>
<dbReference type="AlphaFoldDB" id="A0A7X1U7X0"/>
<evidence type="ECO:0000256" key="4">
    <source>
        <dbReference type="SAM" id="Phobius"/>
    </source>
</evidence>
<dbReference type="SUPFAM" id="SSF51905">
    <property type="entry name" value="FAD/NAD(P)-binding domain"/>
    <property type="match status" value="1"/>
</dbReference>
<reference evidence="6 7" key="1">
    <citation type="submission" date="2019-10" db="EMBL/GenBank/DDBJ databases">
        <title>Pseudomonas dajingensis sp. nov., isolated from the profound head ulcers of farmed Murray cod (Maccullochella peelii peelii).</title>
        <authorList>
            <person name="Liu Y."/>
        </authorList>
    </citation>
    <scope>NUCLEOTIDE SEQUENCE [LARGE SCALE GENOMIC DNA]</scope>
    <source>
        <strain evidence="6 7">MC042</strain>
    </source>
</reference>
<evidence type="ECO:0000313" key="7">
    <source>
        <dbReference type="Proteomes" id="UP000486534"/>
    </source>
</evidence>
<gene>
    <name evidence="6" type="primary">thiO</name>
    <name evidence="6" type="ORF">GDH07_30250</name>
</gene>
<name>A0A7X1U7X0_9PSED</name>